<accession>A0A2S9QH60</accession>
<dbReference type="EMBL" id="PUEJ01000002">
    <property type="protein sequence ID" value="PRH88620.1"/>
    <property type="molecule type" value="Genomic_DNA"/>
</dbReference>
<name>A0A2S9QH60_9HYPH</name>
<gene>
    <name evidence="1" type="ORF">C5L14_05140</name>
</gene>
<dbReference type="AlphaFoldDB" id="A0A2S9QH60"/>
<reference evidence="1 2" key="1">
    <citation type="submission" date="2018-02" db="EMBL/GenBank/DDBJ databases">
        <title>Whole genome sequencing of endophytic bacterium.</title>
        <authorList>
            <person name="Eedara R."/>
            <person name="Podile A.R."/>
        </authorList>
    </citation>
    <scope>NUCLEOTIDE SEQUENCE [LARGE SCALE GENOMIC DNA]</scope>
    <source>
        <strain evidence="1 2">RP1T</strain>
    </source>
</reference>
<evidence type="ECO:0000313" key="1">
    <source>
        <dbReference type="EMBL" id="PRH88620.1"/>
    </source>
</evidence>
<proteinExistence type="predicted"/>
<keyword evidence="2" id="KW-1185">Reference proteome</keyword>
<organism evidence="1 2">
    <name type="scientific">Labrys okinawensis</name>
    <dbReference type="NCBI Taxonomy" id="346911"/>
    <lineage>
        <taxon>Bacteria</taxon>
        <taxon>Pseudomonadati</taxon>
        <taxon>Pseudomonadota</taxon>
        <taxon>Alphaproteobacteria</taxon>
        <taxon>Hyphomicrobiales</taxon>
        <taxon>Xanthobacteraceae</taxon>
        <taxon>Labrys</taxon>
    </lineage>
</organism>
<evidence type="ECO:0000313" key="2">
    <source>
        <dbReference type="Proteomes" id="UP000237682"/>
    </source>
</evidence>
<protein>
    <submittedName>
        <fullName evidence="1">Uncharacterized protein</fullName>
    </submittedName>
</protein>
<dbReference type="Proteomes" id="UP000237682">
    <property type="component" value="Unassembled WGS sequence"/>
</dbReference>
<comment type="caution">
    <text evidence="1">The sequence shown here is derived from an EMBL/GenBank/DDBJ whole genome shotgun (WGS) entry which is preliminary data.</text>
</comment>
<sequence>MGCLIGPIVAFSVALNSLSSLHQGLVCLLDEALAAQFIGKQALTDGHLIDKRPHPLIQPSSLSGFPVKPQDTIPGNRRTGFLRAYTHEFIIDETRKGNDLALSQRGRPGPSPCG</sequence>